<reference evidence="1" key="2">
    <citation type="journal article" date="2020" name="Nat. Commun.">
        <title>Large-scale genome sequencing of mycorrhizal fungi provides insights into the early evolution of symbiotic traits.</title>
        <authorList>
            <person name="Miyauchi S."/>
            <person name="Kiss E."/>
            <person name="Kuo A."/>
            <person name="Drula E."/>
            <person name="Kohler A."/>
            <person name="Sanchez-Garcia M."/>
            <person name="Morin E."/>
            <person name="Andreopoulos B."/>
            <person name="Barry K.W."/>
            <person name="Bonito G."/>
            <person name="Buee M."/>
            <person name="Carver A."/>
            <person name="Chen C."/>
            <person name="Cichocki N."/>
            <person name="Clum A."/>
            <person name="Culley D."/>
            <person name="Crous P.W."/>
            <person name="Fauchery L."/>
            <person name="Girlanda M."/>
            <person name="Hayes R.D."/>
            <person name="Keri Z."/>
            <person name="LaButti K."/>
            <person name="Lipzen A."/>
            <person name="Lombard V."/>
            <person name="Magnuson J."/>
            <person name="Maillard F."/>
            <person name="Murat C."/>
            <person name="Nolan M."/>
            <person name="Ohm R.A."/>
            <person name="Pangilinan J."/>
            <person name="Pereira M.F."/>
            <person name="Perotto S."/>
            <person name="Peter M."/>
            <person name="Pfister S."/>
            <person name="Riley R."/>
            <person name="Sitrit Y."/>
            <person name="Stielow J.B."/>
            <person name="Szollosi G."/>
            <person name="Zifcakova L."/>
            <person name="Stursova M."/>
            <person name="Spatafora J.W."/>
            <person name="Tedersoo L."/>
            <person name="Vaario L.M."/>
            <person name="Yamada A."/>
            <person name="Yan M."/>
            <person name="Wang P."/>
            <person name="Xu J."/>
            <person name="Bruns T."/>
            <person name="Baldrian P."/>
            <person name="Vilgalys R."/>
            <person name="Dunand C."/>
            <person name="Henrissat B."/>
            <person name="Grigoriev I.V."/>
            <person name="Hibbett D."/>
            <person name="Nagy L.G."/>
            <person name="Martin F.M."/>
        </authorList>
    </citation>
    <scope>NUCLEOTIDE SEQUENCE</scope>
    <source>
        <strain evidence="1">P2</strain>
    </source>
</reference>
<keyword evidence="2" id="KW-1185">Reference proteome</keyword>
<sequence>MLALGSAFDRIVYNQDFSDMIKGLSNMRFTCVRAGINPKVTVSPVTGDHNSTSLVNVVNTETLDSLVMRTWLDRSSAPVSRLA</sequence>
<organism evidence="1 2">
    <name type="scientific">Thelephora ganbajun</name>
    <name type="common">Ganba fungus</name>
    <dbReference type="NCBI Taxonomy" id="370292"/>
    <lineage>
        <taxon>Eukaryota</taxon>
        <taxon>Fungi</taxon>
        <taxon>Dikarya</taxon>
        <taxon>Basidiomycota</taxon>
        <taxon>Agaricomycotina</taxon>
        <taxon>Agaricomycetes</taxon>
        <taxon>Thelephorales</taxon>
        <taxon>Thelephoraceae</taxon>
        <taxon>Thelephora</taxon>
    </lineage>
</organism>
<accession>A0ACB6Z164</accession>
<evidence type="ECO:0000313" key="2">
    <source>
        <dbReference type="Proteomes" id="UP000886501"/>
    </source>
</evidence>
<reference evidence="1" key="1">
    <citation type="submission" date="2019-10" db="EMBL/GenBank/DDBJ databases">
        <authorList>
            <consortium name="DOE Joint Genome Institute"/>
            <person name="Kuo A."/>
            <person name="Miyauchi S."/>
            <person name="Kiss E."/>
            <person name="Drula E."/>
            <person name="Kohler A."/>
            <person name="Sanchez-Garcia M."/>
            <person name="Andreopoulos B."/>
            <person name="Barry K.W."/>
            <person name="Bonito G."/>
            <person name="Buee M."/>
            <person name="Carver A."/>
            <person name="Chen C."/>
            <person name="Cichocki N."/>
            <person name="Clum A."/>
            <person name="Culley D."/>
            <person name="Crous P.W."/>
            <person name="Fauchery L."/>
            <person name="Girlanda M."/>
            <person name="Hayes R."/>
            <person name="Keri Z."/>
            <person name="Labutti K."/>
            <person name="Lipzen A."/>
            <person name="Lombard V."/>
            <person name="Magnuson J."/>
            <person name="Maillard F."/>
            <person name="Morin E."/>
            <person name="Murat C."/>
            <person name="Nolan M."/>
            <person name="Ohm R."/>
            <person name="Pangilinan J."/>
            <person name="Pereira M."/>
            <person name="Perotto S."/>
            <person name="Peter M."/>
            <person name="Riley R."/>
            <person name="Sitrit Y."/>
            <person name="Stielow B."/>
            <person name="Szollosi G."/>
            <person name="Zifcakova L."/>
            <person name="Stursova M."/>
            <person name="Spatafora J.W."/>
            <person name="Tedersoo L."/>
            <person name="Vaario L.-M."/>
            <person name="Yamada A."/>
            <person name="Yan M."/>
            <person name="Wang P."/>
            <person name="Xu J."/>
            <person name="Bruns T."/>
            <person name="Baldrian P."/>
            <person name="Vilgalys R."/>
            <person name="Henrissat B."/>
            <person name="Grigoriev I.V."/>
            <person name="Hibbett D."/>
            <person name="Nagy L.G."/>
            <person name="Martin F.M."/>
        </authorList>
    </citation>
    <scope>NUCLEOTIDE SEQUENCE</scope>
    <source>
        <strain evidence="1">P2</strain>
    </source>
</reference>
<proteinExistence type="predicted"/>
<name>A0ACB6Z164_THEGA</name>
<dbReference type="Proteomes" id="UP000886501">
    <property type="component" value="Unassembled WGS sequence"/>
</dbReference>
<gene>
    <name evidence="1" type="ORF">BDM02DRAFT_1546587</name>
</gene>
<protein>
    <submittedName>
        <fullName evidence="1">Uncharacterized protein</fullName>
    </submittedName>
</protein>
<dbReference type="EMBL" id="MU118255">
    <property type="protein sequence ID" value="KAF9643252.1"/>
    <property type="molecule type" value="Genomic_DNA"/>
</dbReference>
<comment type="caution">
    <text evidence="1">The sequence shown here is derived from an EMBL/GenBank/DDBJ whole genome shotgun (WGS) entry which is preliminary data.</text>
</comment>
<evidence type="ECO:0000313" key="1">
    <source>
        <dbReference type="EMBL" id="KAF9643252.1"/>
    </source>
</evidence>